<reference evidence="2" key="2">
    <citation type="submission" date="2015-03" db="UniProtKB">
        <authorList>
            <consortium name="EnsemblPlants"/>
        </authorList>
    </citation>
    <scope>IDENTIFICATION</scope>
</reference>
<dbReference type="HOGENOM" id="CLU_368582_0_0_1"/>
<dbReference type="Pfam" id="PF03140">
    <property type="entry name" value="DUF247"/>
    <property type="match status" value="2"/>
</dbReference>
<keyword evidence="1" id="KW-1133">Transmembrane helix</keyword>
<keyword evidence="3" id="KW-1185">Reference proteome</keyword>
<protein>
    <submittedName>
        <fullName evidence="2">Uncharacterized protein</fullName>
    </submittedName>
</protein>
<sequence length="756" mass="86511">MANPAQSKGWIKNFSSLASRVYFLLIILQIHFFRVPCRSGMCLSPIHVTSSQLISSSPIPFGAIVNGLATNMTFPKWDNVLDPYNLTDVKEASAAPDLQRQRFGSYFSVAGAFVRLLKPGSMGMFGSLLLVWGLVKEGILKKPMNTDPQGTVYVYPTMVIAMICVFSMINYNLKKATRAAPARPIAKPLMSSSNSKLKSEKPIRVAKRYSDDCHMIHDSKSGYYGAMEDHKLRYLQSFILGTALSLQDLVIVARTWEENARNCYAEDIRLGCDDFVKMLTVEASFLVELLMRSQFDVNSGMEDRIYGKQNMIGDVNHDIMLLENQLPYFVVEGMFGLLHVDYRRGLPPLSRIIHNHFKKFWMSIPSFSRSISDSEICHLVDLLRSIHLPLIHNAGVKLKPADINTCSLDISFTNGVLTIPKIKISDITEALYRNIILFEQCHRLDAYFFHYMRFLSCFLRSPMDAELFIGNGIVVIRRGNAEDISRLFTTILKEATQISYSGFYYQTVYENLQGFCNRPWNKWKATLRRDYFHNPWSAASVAAAVFLLLMTFIQALCSISALELESECEMSPFFLRKKKMKKTLPVMIIMICLRRPWSFDLLSRWSGEAISGFGRKTEIVYADKARNGDRFSSTMGFKSIHDEVPWYLAAKDDRENINIRDTLFVCQSDVEYNVANRWCLDSQCGWLHLSLLQYYLQLSLKKFSLNETSSQIADGFNFLFQVVNFVFTSQREFFSVNYNVSFHNNFSDLMMLVIVS</sequence>
<feature type="transmembrane region" description="Helical" evidence="1">
    <location>
        <begin position="536"/>
        <end position="556"/>
    </location>
</feature>
<dbReference type="PANTHER" id="PTHR31170:SF25">
    <property type="entry name" value="BNAA09G04570D PROTEIN"/>
    <property type="match status" value="1"/>
</dbReference>
<reference evidence="2 3" key="1">
    <citation type="journal article" date="2014" name="Genome Biol.">
        <title>Transcriptome and methylome profiling reveals relics of genome dominance in the mesopolyploid Brassica oleracea.</title>
        <authorList>
            <person name="Parkin I.A."/>
            <person name="Koh C."/>
            <person name="Tang H."/>
            <person name="Robinson S.J."/>
            <person name="Kagale S."/>
            <person name="Clarke W.E."/>
            <person name="Town C.D."/>
            <person name="Nixon J."/>
            <person name="Krishnakumar V."/>
            <person name="Bidwell S.L."/>
            <person name="Denoeud F."/>
            <person name="Belcram H."/>
            <person name="Links M.G."/>
            <person name="Just J."/>
            <person name="Clarke C."/>
            <person name="Bender T."/>
            <person name="Huebert T."/>
            <person name="Mason A.S."/>
            <person name="Pires J.C."/>
            <person name="Barker G."/>
            <person name="Moore J."/>
            <person name="Walley P.G."/>
            <person name="Manoli S."/>
            <person name="Batley J."/>
            <person name="Edwards D."/>
            <person name="Nelson M.N."/>
            <person name="Wang X."/>
            <person name="Paterson A.H."/>
            <person name="King G."/>
            <person name="Bancroft I."/>
            <person name="Chalhoub B."/>
            <person name="Sharpe A.G."/>
        </authorList>
    </citation>
    <scope>NUCLEOTIDE SEQUENCE</scope>
    <source>
        <strain evidence="2 3">cv. TO1000</strain>
    </source>
</reference>
<evidence type="ECO:0000256" key="1">
    <source>
        <dbReference type="SAM" id="Phobius"/>
    </source>
</evidence>
<feature type="transmembrane region" description="Helical" evidence="1">
    <location>
        <begin position="152"/>
        <end position="173"/>
    </location>
</feature>
<organism evidence="2 3">
    <name type="scientific">Brassica oleracea var. oleracea</name>
    <dbReference type="NCBI Taxonomy" id="109376"/>
    <lineage>
        <taxon>Eukaryota</taxon>
        <taxon>Viridiplantae</taxon>
        <taxon>Streptophyta</taxon>
        <taxon>Embryophyta</taxon>
        <taxon>Tracheophyta</taxon>
        <taxon>Spermatophyta</taxon>
        <taxon>Magnoliopsida</taxon>
        <taxon>eudicotyledons</taxon>
        <taxon>Gunneridae</taxon>
        <taxon>Pentapetalae</taxon>
        <taxon>rosids</taxon>
        <taxon>malvids</taxon>
        <taxon>Brassicales</taxon>
        <taxon>Brassicaceae</taxon>
        <taxon>Brassiceae</taxon>
        <taxon>Brassica</taxon>
    </lineage>
</organism>
<dbReference type="PANTHER" id="PTHR31170">
    <property type="entry name" value="BNAC04G53230D PROTEIN"/>
    <property type="match status" value="1"/>
</dbReference>
<keyword evidence="1" id="KW-0812">Transmembrane</keyword>
<dbReference type="InterPro" id="IPR004158">
    <property type="entry name" value="DUF247_pln"/>
</dbReference>
<dbReference type="AlphaFoldDB" id="A0A0D3B0L6"/>
<proteinExistence type="predicted"/>
<dbReference type="STRING" id="109376.A0A0D3B0L6"/>
<dbReference type="Proteomes" id="UP000032141">
    <property type="component" value="Chromosome C3"/>
</dbReference>
<evidence type="ECO:0000313" key="2">
    <source>
        <dbReference type="EnsemblPlants" id="Bo3g007000.1"/>
    </source>
</evidence>
<dbReference type="EnsemblPlants" id="Bo3g007000.1">
    <property type="protein sequence ID" value="Bo3g007000.1"/>
    <property type="gene ID" value="Bo3g007000"/>
</dbReference>
<dbReference type="Gramene" id="Bo3g007000.1">
    <property type="protein sequence ID" value="Bo3g007000.1"/>
    <property type="gene ID" value="Bo3g007000"/>
</dbReference>
<accession>A0A0D3B0L6</accession>
<keyword evidence="1" id="KW-0472">Membrane</keyword>
<evidence type="ECO:0000313" key="3">
    <source>
        <dbReference type="Proteomes" id="UP000032141"/>
    </source>
</evidence>
<feature type="transmembrane region" description="Helical" evidence="1">
    <location>
        <begin position="106"/>
        <end position="132"/>
    </location>
</feature>
<name>A0A0D3B0L6_BRAOL</name>